<dbReference type="NCBIfam" id="TIGR00762">
    <property type="entry name" value="DegV"/>
    <property type="match status" value="1"/>
</dbReference>
<dbReference type="EMBL" id="CP062983">
    <property type="protein sequence ID" value="QPC80550.1"/>
    <property type="molecule type" value="Genomic_DNA"/>
</dbReference>
<dbReference type="PANTHER" id="PTHR33434:SF2">
    <property type="entry name" value="FATTY ACID-BINDING PROTEIN TM_1468"/>
    <property type="match status" value="1"/>
</dbReference>
<dbReference type="Pfam" id="PF02645">
    <property type="entry name" value="DegV"/>
    <property type="match status" value="1"/>
</dbReference>
<dbReference type="AlphaFoldDB" id="A0A7S8IBK8"/>
<organism evidence="2 3">
    <name type="scientific">Phototrophicus methaneseepsis</name>
    <dbReference type="NCBI Taxonomy" id="2710758"/>
    <lineage>
        <taxon>Bacteria</taxon>
        <taxon>Bacillati</taxon>
        <taxon>Chloroflexota</taxon>
        <taxon>Candidatus Thermofontia</taxon>
        <taxon>Phototrophicales</taxon>
        <taxon>Phototrophicaceae</taxon>
        <taxon>Phototrophicus</taxon>
    </lineage>
</organism>
<reference evidence="2 3" key="1">
    <citation type="submission" date="2020-02" db="EMBL/GenBank/DDBJ databases">
        <authorList>
            <person name="Zheng R.K."/>
            <person name="Sun C.M."/>
        </authorList>
    </citation>
    <scope>NUCLEOTIDE SEQUENCE [LARGE SCALE GENOMIC DNA]</scope>
    <source>
        <strain evidence="3">rifampicinis</strain>
    </source>
</reference>
<dbReference type="RefSeq" id="WP_195168625.1">
    <property type="nucleotide sequence ID" value="NZ_CP062983.1"/>
</dbReference>
<dbReference type="GO" id="GO:0008289">
    <property type="term" value="F:lipid binding"/>
    <property type="evidence" value="ECO:0007669"/>
    <property type="project" value="UniProtKB-KW"/>
</dbReference>
<name>A0A7S8IBK8_9CHLR</name>
<evidence type="ECO:0000256" key="1">
    <source>
        <dbReference type="ARBA" id="ARBA00023121"/>
    </source>
</evidence>
<dbReference type="Gene3D" id="3.40.50.10170">
    <property type="match status" value="1"/>
</dbReference>
<sequence length="280" mass="30452">MTRIKIVADSVADIPADLREKWDITIIPTYVNYGGQSYADDGIELDRTAFYNALPNMDDFPTTSAPPPGVAEDVLLRAIEGYDHIVAIHVPERYSTTINVVRLGAQKLPDDRITILDGQTLTAGLGLEAIMAAEVAAQTGDVDAVVDVVKRVRQHVTIYAAIATMTYMRRSGRVNSVVSAVGSLLQIKPVIRVYQGDIEPIHRIRTFGRAVDKLREMIIEKAPFDRLVMLHIQNEAEARALLADLGDLAPPDTTVMEVGPTLGSFIGPGSVGALILPKGW</sequence>
<keyword evidence="3" id="KW-1185">Reference proteome</keyword>
<gene>
    <name evidence="2" type="ORF">G4Y79_12585</name>
</gene>
<dbReference type="Proteomes" id="UP000594468">
    <property type="component" value="Chromosome"/>
</dbReference>
<dbReference type="Gene3D" id="3.30.1180.10">
    <property type="match status" value="1"/>
</dbReference>
<keyword evidence="1" id="KW-0446">Lipid-binding</keyword>
<proteinExistence type="predicted"/>
<dbReference type="InterPro" id="IPR003797">
    <property type="entry name" value="DegV"/>
</dbReference>
<evidence type="ECO:0000313" key="3">
    <source>
        <dbReference type="Proteomes" id="UP000594468"/>
    </source>
</evidence>
<dbReference type="InterPro" id="IPR043168">
    <property type="entry name" value="DegV_C"/>
</dbReference>
<dbReference type="PROSITE" id="PS51482">
    <property type="entry name" value="DEGV"/>
    <property type="match status" value="1"/>
</dbReference>
<protein>
    <submittedName>
        <fullName evidence="2">DegV family protein</fullName>
    </submittedName>
</protein>
<dbReference type="SUPFAM" id="SSF82549">
    <property type="entry name" value="DAK1/DegV-like"/>
    <property type="match status" value="1"/>
</dbReference>
<dbReference type="InterPro" id="IPR050270">
    <property type="entry name" value="DegV_domain_contain"/>
</dbReference>
<dbReference type="KEGG" id="pmet:G4Y79_12585"/>
<dbReference type="PANTHER" id="PTHR33434">
    <property type="entry name" value="DEGV DOMAIN-CONTAINING PROTEIN DR_1986-RELATED"/>
    <property type="match status" value="1"/>
</dbReference>
<evidence type="ECO:0000313" key="2">
    <source>
        <dbReference type="EMBL" id="QPC80550.1"/>
    </source>
</evidence>
<accession>A0A7S8IBK8</accession>